<protein>
    <submittedName>
        <fullName evidence="2">Uncharacterized protein</fullName>
    </submittedName>
</protein>
<dbReference type="OrthoDB" id="2217603at2759"/>
<proteinExistence type="predicted"/>
<accession>A0A9P6YBL8</accession>
<evidence type="ECO:0000313" key="2">
    <source>
        <dbReference type="EMBL" id="KAG1544311.1"/>
    </source>
</evidence>
<name>A0A9P6YBL8_RHIOR</name>
<comment type="caution">
    <text evidence="2">The sequence shown here is derived from an EMBL/GenBank/DDBJ whole genome shotgun (WGS) entry which is preliminary data.</text>
</comment>
<feature type="compositionally biased region" description="Acidic residues" evidence="1">
    <location>
        <begin position="120"/>
        <end position="137"/>
    </location>
</feature>
<evidence type="ECO:0000313" key="3">
    <source>
        <dbReference type="Proteomes" id="UP000717996"/>
    </source>
</evidence>
<feature type="region of interest" description="Disordered" evidence="1">
    <location>
        <begin position="114"/>
        <end position="138"/>
    </location>
</feature>
<sequence>MSVISKKLDNPNVYKMDQVQAMFSLANAWLKVKPETIKNCWQHTKILAFKERTICDFDPVEYLTSALPLEEEIVAELNGMPPNFPRNFDNKATDVSQLNLEADESEMIVCYTRSTTNNEETAEGNIDETEENDNTEQDEQRVDIVEYKKRLREAYETILMYKVPLDDLDRKLHRRIRMRLADSCANLNKAATVDNICVDSEGVSVGTKIKREAVRLFKQYYDLSCEENAVVGLGLNSILDITSSSAQKRLLINNWNDLRGLFGQRFKPGIKIDGKLERGISKIEEASKEDLEKGRFTCYRKEIDSKGEVHADIFSIYSQYLELMEFHSYVFDKTINATESDVVVKMWSPLIPMRESADMENRTTGLKVYLRFLKGTLSRRRKEADKANCEVSKMGAGHIKITSDRTKLLIESKAILDHLIKEELENVKEIAVPALQLIGNRATLYSINLAANALYVAVNEGTTVIPNHISHIKNFREVIMLLFKFKNATKNVMAFGLDGENSSSNSNNSNNSNNSPSWVRES</sequence>
<dbReference type="EMBL" id="JAANIT010000810">
    <property type="protein sequence ID" value="KAG1544311.1"/>
    <property type="molecule type" value="Genomic_DNA"/>
</dbReference>
<dbReference type="Proteomes" id="UP000717996">
    <property type="component" value="Unassembled WGS sequence"/>
</dbReference>
<organism evidence="2 3">
    <name type="scientific">Rhizopus oryzae</name>
    <name type="common">Mucormycosis agent</name>
    <name type="synonym">Rhizopus arrhizus var. delemar</name>
    <dbReference type="NCBI Taxonomy" id="64495"/>
    <lineage>
        <taxon>Eukaryota</taxon>
        <taxon>Fungi</taxon>
        <taxon>Fungi incertae sedis</taxon>
        <taxon>Mucoromycota</taxon>
        <taxon>Mucoromycotina</taxon>
        <taxon>Mucoromycetes</taxon>
        <taxon>Mucorales</taxon>
        <taxon>Mucorineae</taxon>
        <taxon>Rhizopodaceae</taxon>
        <taxon>Rhizopus</taxon>
    </lineage>
</organism>
<gene>
    <name evidence="2" type="ORF">G6F51_006144</name>
</gene>
<feature type="region of interest" description="Disordered" evidence="1">
    <location>
        <begin position="499"/>
        <end position="522"/>
    </location>
</feature>
<feature type="compositionally biased region" description="Low complexity" evidence="1">
    <location>
        <begin position="501"/>
        <end position="522"/>
    </location>
</feature>
<evidence type="ECO:0000256" key="1">
    <source>
        <dbReference type="SAM" id="MobiDB-lite"/>
    </source>
</evidence>
<dbReference type="AlphaFoldDB" id="A0A9P6YBL8"/>
<reference evidence="2" key="1">
    <citation type="journal article" date="2020" name="Microb. Genom.">
        <title>Genetic diversity of clinical and environmental Mucorales isolates obtained from an investigation of mucormycosis cases among solid organ transplant recipients.</title>
        <authorList>
            <person name="Nguyen M.H."/>
            <person name="Kaul D."/>
            <person name="Muto C."/>
            <person name="Cheng S.J."/>
            <person name="Richter R.A."/>
            <person name="Bruno V.M."/>
            <person name="Liu G."/>
            <person name="Beyhan S."/>
            <person name="Sundermann A.J."/>
            <person name="Mounaud S."/>
            <person name="Pasculle A.W."/>
            <person name="Nierman W.C."/>
            <person name="Driscoll E."/>
            <person name="Cumbie R."/>
            <person name="Clancy C.J."/>
            <person name="Dupont C.L."/>
        </authorList>
    </citation>
    <scope>NUCLEOTIDE SEQUENCE</scope>
    <source>
        <strain evidence="2">GL16</strain>
    </source>
</reference>